<accession>A0A9Q3DL30</accession>
<proteinExistence type="predicted"/>
<evidence type="ECO:0000313" key="1">
    <source>
        <dbReference type="EMBL" id="MBW0502955.1"/>
    </source>
</evidence>
<name>A0A9Q3DL30_9BASI</name>
<organism evidence="1 2">
    <name type="scientific">Austropuccinia psidii MF-1</name>
    <dbReference type="NCBI Taxonomy" id="1389203"/>
    <lineage>
        <taxon>Eukaryota</taxon>
        <taxon>Fungi</taxon>
        <taxon>Dikarya</taxon>
        <taxon>Basidiomycota</taxon>
        <taxon>Pucciniomycotina</taxon>
        <taxon>Pucciniomycetes</taxon>
        <taxon>Pucciniales</taxon>
        <taxon>Sphaerophragmiaceae</taxon>
        <taxon>Austropuccinia</taxon>
    </lineage>
</organism>
<dbReference type="EMBL" id="AVOT02017096">
    <property type="protein sequence ID" value="MBW0502955.1"/>
    <property type="molecule type" value="Genomic_DNA"/>
</dbReference>
<keyword evidence="2" id="KW-1185">Reference proteome</keyword>
<dbReference type="OrthoDB" id="2506005at2759"/>
<dbReference type="AlphaFoldDB" id="A0A9Q3DL30"/>
<sequence>MNWVSIAYKGNLEEFIQKCQQSLVDIALVNIKIPPDVLLYMILGNLCNHTSIHLESKHEVTNDEQISTALIYSSSDHLSRLVYYCANGVYSPLNTSHKPNQCYFKFPHLQPKKKNEKDNQSNSTPSTHLSTAYALMTFSPKSSCKIIINSAATHHMFNNKSLFTSLKL</sequence>
<protein>
    <submittedName>
        <fullName evidence="1">Uncharacterized protein</fullName>
    </submittedName>
</protein>
<reference evidence="1" key="1">
    <citation type="submission" date="2021-03" db="EMBL/GenBank/DDBJ databases">
        <title>Draft genome sequence of rust myrtle Austropuccinia psidii MF-1, a brazilian biotype.</title>
        <authorList>
            <person name="Quecine M.C."/>
            <person name="Pachon D.M.R."/>
            <person name="Bonatelli M.L."/>
            <person name="Correr F.H."/>
            <person name="Franceschini L.M."/>
            <person name="Leite T.F."/>
            <person name="Margarido G.R.A."/>
            <person name="Almeida C.A."/>
            <person name="Ferrarezi J.A."/>
            <person name="Labate C.A."/>
        </authorList>
    </citation>
    <scope>NUCLEOTIDE SEQUENCE</scope>
    <source>
        <strain evidence="1">MF-1</strain>
    </source>
</reference>
<gene>
    <name evidence="1" type="ORF">O181_042670</name>
</gene>
<dbReference type="Proteomes" id="UP000765509">
    <property type="component" value="Unassembled WGS sequence"/>
</dbReference>
<comment type="caution">
    <text evidence="1">The sequence shown here is derived from an EMBL/GenBank/DDBJ whole genome shotgun (WGS) entry which is preliminary data.</text>
</comment>
<evidence type="ECO:0000313" key="2">
    <source>
        <dbReference type="Proteomes" id="UP000765509"/>
    </source>
</evidence>